<dbReference type="NCBIfam" id="TIGR04223">
    <property type="entry name" value="quorum_AgrD"/>
    <property type="match status" value="1"/>
</dbReference>
<accession>A0A413YQ00</accession>
<dbReference type="EMBL" id="QSHM01000031">
    <property type="protein sequence ID" value="RHC11172.1"/>
    <property type="molecule type" value="Genomic_DNA"/>
</dbReference>
<name>A0A413YQ00_9FIRM</name>
<comment type="caution">
    <text evidence="1">The sequence shown here is derived from an EMBL/GenBank/DDBJ whole genome shotgun (WGS) entry which is preliminary data.</text>
</comment>
<gene>
    <name evidence="1" type="ORF">DW858_14775</name>
</gene>
<evidence type="ECO:0000313" key="1">
    <source>
        <dbReference type="EMBL" id="RHC11172.1"/>
    </source>
</evidence>
<dbReference type="AlphaFoldDB" id="A0A413YQ00"/>
<reference evidence="1 2" key="1">
    <citation type="submission" date="2018-08" db="EMBL/GenBank/DDBJ databases">
        <title>A genome reference for cultivated species of the human gut microbiota.</title>
        <authorList>
            <person name="Zou Y."/>
            <person name="Xue W."/>
            <person name="Luo G."/>
        </authorList>
    </citation>
    <scope>NUCLEOTIDE SEQUENCE [LARGE SCALE GENOMIC DNA]</scope>
    <source>
        <strain evidence="1 2">AM37-3BH</strain>
    </source>
</reference>
<sequence>MRGMSVRKRESAKKVVKVLDKVLKLEANSTSCLLVYEPKTPTGLDRYKKLK</sequence>
<proteinExistence type="predicted"/>
<organism evidence="1 2">
    <name type="scientific">Lachnospira eligens</name>
    <dbReference type="NCBI Taxonomy" id="39485"/>
    <lineage>
        <taxon>Bacteria</taxon>
        <taxon>Bacillati</taxon>
        <taxon>Bacillota</taxon>
        <taxon>Clostridia</taxon>
        <taxon>Lachnospirales</taxon>
        <taxon>Lachnospiraceae</taxon>
        <taxon>Lachnospira</taxon>
    </lineage>
</organism>
<dbReference type="InterPro" id="IPR009229">
    <property type="entry name" value="AgrD"/>
</dbReference>
<dbReference type="Proteomes" id="UP000285844">
    <property type="component" value="Unassembled WGS sequence"/>
</dbReference>
<protein>
    <submittedName>
        <fullName evidence="1">Cyclic lactone autoinducer peptide</fullName>
    </submittedName>
</protein>
<evidence type="ECO:0000313" key="2">
    <source>
        <dbReference type="Proteomes" id="UP000285844"/>
    </source>
</evidence>